<name>A0A9P8CEX8_9HELO</name>
<dbReference type="InterPro" id="IPR000571">
    <property type="entry name" value="Znf_CCCH"/>
</dbReference>
<feature type="region of interest" description="Disordered" evidence="6">
    <location>
        <begin position="810"/>
        <end position="847"/>
    </location>
</feature>
<feature type="domain" description="C3H1-type" evidence="9">
    <location>
        <begin position="728"/>
        <end position="755"/>
    </location>
</feature>
<keyword evidence="7" id="KW-0812">Transmembrane</keyword>
<dbReference type="InterPro" id="IPR023780">
    <property type="entry name" value="Chromo_domain"/>
</dbReference>
<feature type="region of interest" description="Disordered" evidence="6">
    <location>
        <begin position="146"/>
        <end position="387"/>
    </location>
</feature>
<proteinExistence type="predicted"/>
<dbReference type="GO" id="GO:0006338">
    <property type="term" value="P:chromatin remodeling"/>
    <property type="evidence" value="ECO:0007669"/>
    <property type="project" value="UniProtKB-ARBA"/>
</dbReference>
<feature type="domain" description="Chromo" evidence="8">
    <location>
        <begin position="32"/>
        <end position="90"/>
    </location>
</feature>
<feature type="compositionally biased region" description="Low complexity" evidence="6">
    <location>
        <begin position="820"/>
        <end position="842"/>
    </location>
</feature>
<keyword evidence="7" id="KW-1133">Transmembrane helix</keyword>
<evidence type="ECO:0000313" key="10">
    <source>
        <dbReference type="EMBL" id="KAG9244242.1"/>
    </source>
</evidence>
<feature type="zinc finger region" description="C3H1-type" evidence="5">
    <location>
        <begin position="693"/>
        <end position="720"/>
    </location>
</feature>
<dbReference type="Pfam" id="PF00385">
    <property type="entry name" value="Chromo"/>
    <property type="match status" value="1"/>
</dbReference>
<feature type="region of interest" description="Disordered" evidence="6">
    <location>
        <begin position="616"/>
        <end position="688"/>
    </location>
</feature>
<evidence type="ECO:0000256" key="2">
    <source>
        <dbReference type="ARBA" id="ARBA00022723"/>
    </source>
</evidence>
<gene>
    <name evidence="10" type="ORF">BJ878DRAFT_480343</name>
</gene>
<feature type="zinc finger region" description="C3H1-type" evidence="5">
    <location>
        <begin position="728"/>
        <end position="755"/>
    </location>
</feature>
<feature type="region of interest" description="Disordered" evidence="6">
    <location>
        <begin position="526"/>
        <end position="550"/>
    </location>
</feature>
<evidence type="ECO:0000256" key="4">
    <source>
        <dbReference type="ARBA" id="ARBA00022833"/>
    </source>
</evidence>
<feature type="zinc finger region" description="C3H1-type" evidence="5">
    <location>
        <begin position="485"/>
        <end position="513"/>
    </location>
</feature>
<dbReference type="Gene3D" id="2.40.50.40">
    <property type="match status" value="1"/>
</dbReference>
<feature type="compositionally biased region" description="Basic and acidic residues" evidence="6">
    <location>
        <begin position="273"/>
        <end position="285"/>
    </location>
</feature>
<accession>A0A9P8CEX8</accession>
<evidence type="ECO:0000313" key="11">
    <source>
        <dbReference type="Proteomes" id="UP000887226"/>
    </source>
</evidence>
<sequence length="1463" mass="164587">MAGEKGFAKLPDDDAISINSTEDEAFSSSEEFIVDKILSEQVVGKVKFFLILWDGYPLAKATWEPTQNITDKEILVTWSERRKEERGRPELAFDLNDYDAARRQAEVEKQTRQRLRNAERKRRGIKVLPEAEDIYAVCVKHRTTTTFRPKAQQSQADGDSSEAEEHSKPKPKTLQKVEKSSPPKRSQSKGGSKPRRSSRAEDYIDNSTADSDNDLFVGNSEKLKRKAIQVLRDKYNSRSSSAVSEDNTTAVGKGEASKVTKPSTASKGLKPSRHLEDSSTDDASRRQRQPGQKIPSDVSTSEARRKKEARTSVSERRLSITANSQSPPAIQSRPQAPDFRIMPPPPLPSRSTSPIKKPTRDPPSSSRGLSYSRGLSSMKTLRKREKGKRLYSNKHIEYMAEKRGKEMADQAPDIVALGGLYNPADPKALSTLRPVMGRSASNDTYTRARDENKDANDFLGNLSATDKFIAQANVSSRPEYRPSHGTSAVCYFYVYKAGACSKGYQCAFKHNLNNRLPIGPKPDSYGEPGPKATPNFEAAPISGDPEREYDTQGRPIWRIADGTRSICHFWHSKHKCIKGLDCKYNHTDDLSLPFAPSIANEQRMFKKIHQSSNVVMSGSGNVPRNRPDLYTPHYASARGSGDLASTTSKKPPGNNVDTSRQQPKVNTEDPSPASRLQANQGHARPHYQHEVHRSNAVCHYWYNNFPCAHGYRCRFRHVDDENLPISPDMFARPCRFFASGYCSEGDSCRYMQEGNTRTLSCISEPAVIARQTCRIPTTPVDPSAPITERGLPANQAVGTATIPVGKSAIIAERDQPVNQTAPIPASPTVSSPSSRPSTPTSILKSSTQNMVLDQSRRKFVSFDLGEQTVIFGEPENVEDVTSKPKEPSKVPTKISIDDYKKKKGMASPTNSRAKKVYFGTEDKVAAAVDFGAFSPEAKPWKTAFSSLKKIKFEQFCLAMHAEAKHSALVKTIYCHGTLATNPKDAKAKEKIKNVYEDLKLRSGGLLAQCPKFLVLVYAPMPEWYFIEDNVQFSAAGLRYIIFTSTEKIQRMEPTKNAPSLPPSAVDIRCLMKRVHHISYTRLVDMIRPFKTPFHNFFLLFPPSANQTARLFYSLIKEVDPRNKVYSSNTEGGWDFFVNSPSIKTGVVLIHYRWYQLMSCLPYLYDLIGNKHGRAFQFWFVSDNNTAIAKFHPRPKKLGKFRISTTRIFPHGYVVLLTPSFLCAEPGKALHIVRWLRYKNKHTMGNIVKIMGPYRMQKYLWDVATEKSTERDKLQEEKRDDPGREAAEAALGLSWAACHARFDLALEIQDMLNEPAMDYSDPYCYESDFIDEDRSMIWFTPAKVAQDDEVTVVGYFAGWVVTFALFLIAMIRADKYRKFVVIGTDKSSALKAIRKPHFDGPPKERTIPVIPPPGTVGQHVIQFPPTLEWYPTARLGDNWHHIWVTSWQEFTKAFDVKDVEILKK</sequence>
<evidence type="ECO:0008006" key="12">
    <source>
        <dbReference type="Google" id="ProtNLM"/>
    </source>
</evidence>
<dbReference type="PROSITE" id="PS50103">
    <property type="entry name" value="ZF_C3H1"/>
    <property type="match status" value="4"/>
</dbReference>
<dbReference type="Proteomes" id="UP000887226">
    <property type="component" value="Unassembled WGS sequence"/>
</dbReference>
<dbReference type="GO" id="GO:0008270">
    <property type="term" value="F:zinc ion binding"/>
    <property type="evidence" value="ECO:0007669"/>
    <property type="project" value="UniProtKB-KW"/>
</dbReference>
<keyword evidence="7" id="KW-0472">Membrane</keyword>
<dbReference type="CDD" id="cd18966">
    <property type="entry name" value="chromodomain"/>
    <property type="match status" value="1"/>
</dbReference>
<keyword evidence="2 5" id="KW-0479">Metal-binding</keyword>
<dbReference type="InterPro" id="IPR036855">
    <property type="entry name" value="Znf_CCCH_sf"/>
</dbReference>
<feature type="compositionally biased region" description="Basic and acidic residues" evidence="6">
    <location>
        <begin position="302"/>
        <end position="318"/>
    </location>
</feature>
<organism evidence="10 11">
    <name type="scientific">Calycina marina</name>
    <dbReference type="NCBI Taxonomy" id="1763456"/>
    <lineage>
        <taxon>Eukaryota</taxon>
        <taxon>Fungi</taxon>
        <taxon>Dikarya</taxon>
        <taxon>Ascomycota</taxon>
        <taxon>Pezizomycotina</taxon>
        <taxon>Leotiomycetes</taxon>
        <taxon>Helotiales</taxon>
        <taxon>Pezizellaceae</taxon>
        <taxon>Calycina</taxon>
    </lineage>
</organism>
<feature type="compositionally biased region" description="Polar residues" evidence="6">
    <location>
        <begin position="237"/>
        <end position="250"/>
    </location>
</feature>
<reference evidence="10" key="1">
    <citation type="journal article" date="2021" name="IMA Fungus">
        <title>Genomic characterization of three marine fungi, including Emericellopsis atlantica sp. nov. with signatures of a generalist lifestyle and marine biomass degradation.</title>
        <authorList>
            <person name="Hagestad O.C."/>
            <person name="Hou L."/>
            <person name="Andersen J.H."/>
            <person name="Hansen E.H."/>
            <person name="Altermark B."/>
            <person name="Li C."/>
            <person name="Kuhnert E."/>
            <person name="Cox R.J."/>
            <person name="Crous P.W."/>
            <person name="Spatafora J.W."/>
            <person name="Lail K."/>
            <person name="Amirebrahimi M."/>
            <person name="Lipzen A."/>
            <person name="Pangilinan J."/>
            <person name="Andreopoulos W."/>
            <person name="Hayes R.D."/>
            <person name="Ng V."/>
            <person name="Grigoriev I.V."/>
            <person name="Jackson S.A."/>
            <person name="Sutton T.D.S."/>
            <person name="Dobson A.D.W."/>
            <person name="Rama T."/>
        </authorList>
    </citation>
    <scope>NUCLEOTIDE SEQUENCE</scope>
    <source>
        <strain evidence="10">TRa3180A</strain>
    </source>
</reference>
<keyword evidence="11" id="KW-1185">Reference proteome</keyword>
<feature type="compositionally biased region" description="Polar residues" evidence="6">
    <location>
        <begin position="643"/>
        <end position="680"/>
    </location>
</feature>
<evidence type="ECO:0000256" key="1">
    <source>
        <dbReference type="ARBA" id="ARBA00011353"/>
    </source>
</evidence>
<keyword evidence="4 5" id="KW-0862">Zinc</keyword>
<feature type="domain" description="C3H1-type" evidence="9">
    <location>
        <begin position="485"/>
        <end position="513"/>
    </location>
</feature>
<dbReference type="EMBL" id="MU253919">
    <property type="protein sequence ID" value="KAG9244242.1"/>
    <property type="molecule type" value="Genomic_DNA"/>
</dbReference>
<feature type="compositionally biased region" description="Low complexity" evidence="6">
    <location>
        <begin position="364"/>
        <end position="377"/>
    </location>
</feature>
<feature type="transmembrane region" description="Helical" evidence="7">
    <location>
        <begin position="1351"/>
        <end position="1370"/>
    </location>
</feature>
<dbReference type="InterPro" id="IPR016197">
    <property type="entry name" value="Chromo-like_dom_sf"/>
</dbReference>
<dbReference type="SMART" id="SM00298">
    <property type="entry name" value="CHROMO"/>
    <property type="match status" value="1"/>
</dbReference>
<evidence type="ECO:0000256" key="6">
    <source>
        <dbReference type="SAM" id="MobiDB-lite"/>
    </source>
</evidence>
<keyword evidence="3 5" id="KW-0863">Zinc-finger</keyword>
<dbReference type="OrthoDB" id="436852at2759"/>
<dbReference type="SUPFAM" id="SSF54160">
    <property type="entry name" value="Chromo domain-like"/>
    <property type="match status" value="1"/>
</dbReference>
<dbReference type="InterPro" id="IPR000953">
    <property type="entry name" value="Chromo/chromo_shadow_dom"/>
</dbReference>
<feature type="domain" description="C3H1-type" evidence="9">
    <location>
        <begin position="693"/>
        <end position="720"/>
    </location>
</feature>
<feature type="compositionally biased region" description="Polar residues" evidence="6">
    <location>
        <begin position="146"/>
        <end position="158"/>
    </location>
</feature>
<feature type="domain" description="C3H1-type" evidence="9">
    <location>
        <begin position="561"/>
        <end position="589"/>
    </location>
</feature>
<evidence type="ECO:0000256" key="5">
    <source>
        <dbReference type="PROSITE-ProRule" id="PRU00723"/>
    </source>
</evidence>
<comment type="caution">
    <text evidence="10">The sequence shown here is derived from an EMBL/GenBank/DDBJ whole genome shotgun (WGS) entry which is preliminary data.</text>
</comment>
<feature type="compositionally biased region" description="Polar residues" evidence="6">
    <location>
        <begin position="320"/>
        <end position="334"/>
    </location>
</feature>
<dbReference type="Gene3D" id="4.10.1000.10">
    <property type="entry name" value="Zinc finger, CCCH-type"/>
    <property type="match status" value="1"/>
</dbReference>
<feature type="zinc finger region" description="C3H1-type" evidence="5">
    <location>
        <begin position="561"/>
        <end position="589"/>
    </location>
</feature>
<evidence type="ECO:0000259" key="9">
    <source>
        <dbReference type="PROSITE" id="PS50103"/>
    </source>
</evidence>
<dbReference type="SMART" id="SM00356">
    <property type="entry name" value="ZnF_C3H1"/>
    <property type="match status" value="4"/>
</dbReference>
<evidence type="ECO:0000256" key="7">
    <source>
        <dbReference type="SAM" id="Phobius"/>
    </source>
</evidence>
<comment type="subunit">
    <text evidence="1">Component of the NuA4 histone acetyltransferase complex.</text>
</comment>
<dbReference type="PROSITE" id="PS50013">
    <property type="entry name" value="CHROMO_2"/>
    <property type="match status" value="1"/>
</dbReference>
<evidence type="ECO:0000256" key="3">
    <source>
        <dbReference type="ARBA" id="ARBA00022771"/>
    </source>
</evidence>
<dbReference type="Gene3D" id="3.30.1370.210">
    <property type="match status" value="1"/>
</dbReference>
<evidence type="ECO:0000259" key="8">
    <source>
        <dbReference type="PROSITE" id="PS50013"/>
    </source>
</evidence>
<protein>
    <recommendedName>
        <fullName evidence="12">Chromo domain-containing protein</fullName>
    </recommendedName>
</protein>
<dbReference type="SUPFAM" id="SSF90229">
    <property type="entry name" value="CCCH zinc finger"/>
    <property type="match status" value="1"/>
</dbReference>